<proteinExistence type="predicted"/>
<sequence>MQSRNLSKIPCNSQFSQMLHFLRKRFRQIWSRLPWFLRRHPRPKLVIRRLRNLQNSKLRKSKANSSPNQNTRKMKPIRLATFNAALFSLAPAVPKPEENKESPKPRNSPSPRRPKGILKQSENQENGPTSAKQNKTKFVSINLPENEISMAQNLVMRSPICISASLFGGQTIFDVLKEVDADVLALQDVKAEEEKDMRPLSDLARALGMNYVFAESWAPEYGNAVLSRWPIKKWKVDKICDDKDFRNVIKATIDVPWTGELNIYCTQLDHLDESWRIKQIQTIIQSNDDQPHVLAGGLNSLDASDYSSERWSDIVKYYEEMGKPSPKVEVTSFLKGREYKDAKEFQGECEPGTCKYGTRVDYILGSPKLSYNFVPGSYSVFSSKGTSDHHIVKVDIVKESDEDRKSKPMHEKFSQSVARLTTSCAYIDTAKISS</sequence>
<feature type="compositionally biased region" description="Basic residues" evidence="1">
    <location>
        <begin position="51"/>
        <end position="62"/>
    </location>
</feature>
<dbReference type="Gene3D" id="3.60.10.10">
    <property type="entry name" value="Endonuclease/exonuclease/phosphatase"/>
    <property type="match status" value="1"/>
</dbReference>
<dbReference type="GO" id="GO:0005783">
    <property type="term" value="C:endoplasmic reticulum"/>
    <property type="evidence" value="ECO:0007669"/>
    <property type="project" value="TreeGrafter"/>
</dbReference>
<feature type="domain" description="Endonuclease/exonuclease/phosphatase" evidence="2">
    <location>
        <begin position="171"/>
        <end position="389"/>
    </location>
</feature>
<dbReference type="InterPro" id="IPR051916">
    <property type="entry name" value="GPI-anchor_lipid_remodeler"/>
</dbReference>
<evidence type="ECO:0000256" key="1">
    <source>
        <dbReference type="SAM" id="MobiDB-lite"/>
    </source>
</evidence>
<dbReference type="InterPro" id="IPR005135">
    <property type="entry name" value="Endo/exonuclease/phosphatase"/>
</dbReference>
<dbReference type="OrthoDB" id="200415at2759"/>
<evidence type="ECO:0000313" key="4">
    <source>
        <dbReference type="Proteomes" id="UP000325081"/>
    </source>
</evidence>
<gene>
    <name evidence="3" type="ORF">STAS_34096</name>
</gene>
<evidence type="ECO:0000259" key="2">
    <source>
        <dbReference type="Pfam" id="PF03372"/>
    </source>
</evidence>
<dbReference type="InterPro" id="IPR036691">
    <property type="entry name" value="Endo/exonu/phosph_ase_sf"/>
</dbReference>
<comment type="caution">
    <text evidence="3">The sequence shown here is derived from an EMBL/GenBank/DDBJ whole genome shotgun (WGS) entry which is preliminary data.</text>
</comment>
<dbReference type="SUPFAM" id="SSF56219">
    <property type="entry name" value="DNase I-like"/>
    <property type="match status" value="1"/>
</dbReference>
<dbReference type="GO" id="GO:0016020">
    <property type="term" value="C:membrane"/>
    <property type="evidence" value="ECO:0007669"/>
    <property type="project" value="GOC"/>
</dbReference>
<protein>
    <submittedName>
        <fullName evidence="3">2-dehydro-3-deoxyphosphooctonate aldolase</fullName>
    </submittedName>
</protein>
<dbReference type="GO" id="GO:0006506">
    <property type="term" value="P:GPI anchor biosynthetic process"/>
    <property type="evidence" value="ECO:0007669"/>
    <property type="project" value="TreeGrafter"/>
</dbReference>
<accession>A0A5A7RGS3</accession>
<feature type="compositionally biased region" description="Basic and acidic residues" evidence="1">
    <location>
        <begin position="95"/>
        <end position="104"/>
    </location>
</feature>
<dbReference type="GO" id="GO:0003824">
    <property type="term" value="F:catalytic activity"/>
    <property type="evidence" value="ECO:0007669"/>
    <property type="project" value="InterPro"/>
</dbReference>
<dbReference type="PANTHER" id="PTHR14859:SF9">
    <property type="entry name" value="TRNA_RRNA METHYLTRANSFERASE SPOU TYPE DOMAIN-CONTAINING PROTEIN"/>
    <property type="match status" value="1"/>
</dbReference>
<dbReference type="EMBL" id="BKCP01012625">
    <property type="protein sequence ID" value="GER56366.1"/>
    <property type="molecule type" value="Genomic_DNA"/>
</dbReference>
<keyword evidence="4" id="KW-1185">Reference proteome</keyword>
<dbReference type="Pfam" id="PF03372">
    <property type="entry name" value="Exo_endo_phos"/>
    <property type="match status" value="1"/>
</dbReference>
<dbReference type="Proteomes" id="UP000325081">
    <property type="component" value="Unassembled WGS sequence"/>
</dbReference>
<dbReference type="PANTHER" id="PTHR14859">
    <property type="entry name" value="CALCOFLUOR WHITE HYPERSENSITIVE PROTEIN PRECURSOR"/>
    <property type="match status" value="1"/>
</dbReference>
<feature type="region of interest" description="Disordered" evidence="1">
    <location>
        <begin position="93"/>
        <end position="137"/>
    </location>
</feature>
<reference evidence="4" key="1">
    <citation type="journal article" date="2019" name="Curr. Biol.">
        <title>Genome Sequence of Striga asiatica Provides Insight into the Evolution of Plant Parasitism.</title>
        <authorList>
            <person name="Yoshida S."/>
            <person name="Kim S."/>
            <person name="Wafula E.K."/>
            <person name="Tanskanen J."/>
            <person name="Kim Y.M."/>
            <person name="Honaas L."/>
            <person name="Yang Z."/>
            <person name="Spallek T."/>
            <person name="Conn C.E."/>
            <person name="Ichihashi Y."/>
            <person name="Cheong K."/>
            <person name="Cui S."/>
            <person name="Der J.P."/>
            <person name="Gundlach H."/>
            <person name="Jiao Y."/>
            <person name="Hori C."/>
            <person name="Ishida J.K."/>
            <person name="Kasahara H."/>
            <person name="Kiba T."/>
            <person name="Kim M.S."/>
            <person name="Koo N."/>
            <person name="Laohavisit A."/>
            <person name="Lee Y.H."/>
            <person name="Lumba S."/>
            <person name="McCourt P."/>
            <person name="Mortimer J.C."/>
            <person name="Mutuku J.M."/>
            <person name="Nomura T."/>
            <person name="Sasaki-Sekimoto Y."/>
            <person name="Seto Y."/>
            <person name="Wang Y."/>
            <person name="Wakatake T."/>
            <person name="Sakakibara H."/>
            <person name="Demura T."/>
            <person name="Yamaguchi S."/>
            <person name="Yoneyama K."/>
            <person name="Manabe R.I."/>
            <person name="Nelson D.C."/>
            <person name="Schulman A.H."/>
            <person name="Timko M.P."/>
            <person name="dePamphilis C.W."/>
            <person name="Choi D."/>
            <person name="Shirasu K."/>
        </authorList>
    </citation>
    <scope>NUCLEOTIDE SEQUENCE [LARGE SCALE GENOMIC DNA]</scope>
    <source>
        <strain evidence="4">cv. UVA1</strain>
    </source>
</reference>
<dbReference type="FunFam" id="3.60.10.10:FF:000045">
    <property type="entry name" value="Endonuclease/exonuclease/phosphatase family protein"/>
    <property type="match status" value="1"/>
</dbReference>
<feature type="region of interest" description="Disordered" evidence="1">
    <location>
        <begin position="51"/>
        <end position="75"/>
    </location>
</feature>
<name>A0A5A7RGS3_STRAF</name>
<evidence type="ECO:0000313" key="3">
    <source>
        <dbReference type="EMBL" id="GER56366.1"/>
    </source>
</evidence>
<organism evidence="3 4">
    <name type="scientific">Striga asiatica</name>
    <name type="common">Asiatic witchweed</name>
    <name type="synonym">Buchnera asiatica</name>
    <dbReference type="NCBI Taxonomy" id="4170"/>
    <lineage>
        <taxon>Eukaryota</taxon>
        <taxon>Viridiplantae</taxon>
        <taxon>Streptophyta</taxon>
        <taxon>Embryophyta</taxon>
        <taxon>Tracheophyta</taxon>
        <taxon>Spermatophyta</taxon>
        <taxon>Magnoliopsida</taxon>
        <taxon>eudicotyledons</taxon>
        <taxon>Gunneridae</taxon>
        <taxon>Pentapetalae</taxon>
        <taxon>asterids</taxon>
        <taxon>lamiids</taxon>
        <taxon>Lamiales</taxon>
        <taxon>Orobanchaceae</taxon>
        <taxon>Buchnereae</taxon>
        <taxon>Striga</taxon>
    </lineage>
</organism>
<feature type="compositionally biased region" description="Polar residues" evidence="1">
    <location>
        <begin position="120"/>
        <end position="137"/>
    </location>
</feature>
<dbReference type="AlphaFoldDB" id="A0A5A7RGS3"/>